<name>A0ABU1MC15_9HYPH</name>
<evidence type="ECO:0000313" key="2">
    <source>
        <dbReference type="Proteomes" id="UP001184614"/>
    </source>
</evidence>
<dbReference type="EMBL" id="JAVDQT010000006">
    <property type="protein sequence ID" value="MDR6433589.1"/>
    <property type="molecule type" value="Genomic_DNA"/>
</dbReference>
<dbReference type="Proteomes" id="UP001184614">
    <property type="component" value="Unassembled WGS sequence"/>
</dbReference>
<comment type="caution">
    <text evidence="1">The sequence shown here is derived from an EMBL/GenBank/DDBJ whole genome shotgun (WGS) entry which is preliminary data.</text>
</comment>
<reference evidence="1 2" key="1">
    <citation type="submission" date="2023-07" db="EMBL/GenBank/DDBJ databases">
        <title>Sorghum-associated microbial communities from plants grown in Nebraska, USA.</title>
        <authorList>
            <person name="Schachtman D."/>
        </authorList>
    </citation>
    <scope>NUCLEOTIDE SEQUENCE [LARGE SCALE GENOMIC DNA]</scope>
    <source>
        <strain evidence="1 2">DS1730</strain>
    </source>
</reference>
<sequence length="49" mass="5469">MNAYQMMRTRLAYACFLTAMKKSAQARGTKPAVILAEDRGFFAHKVVCA</sequence>
<gene>
    <name evidence="1" type="ORF">J2782_003335</name>
</gene>
<keyword evidence="2" id="KW-1185">Reference proteome</keyword>
<dbReference type="RefSeq" id="WP_310014522.1">
    <property type="nucleotide sequence ID" value="NZ_JAVDQT010000006.1"/>
</dbReference>
<evidence type="ECO:0008006" key="3">
    <source>
        <dbReference type="Google" id="ProtNLM"/>
    </source>
</evidence>
<protein>
    <recommendedName>
        <fullName evidence="3">Transposase</fullName>
    </recommendedName>
</protein>
<proteinExistence type="predicted"/>
<accession>A0ABU1MC15</accession>
<organism evidence="1 2">
    <name type="scientific">Brucella pseudogrignonensis</name>
    <dbReference type="NCBI Taxonomy" id="419475"/>
    <lineage>
        <taxon>Bacteria</taxon>
        <taxon>Pseudomonadati</taxon>
        <taxon>Pseudomonadota</taxon>
        <taxon>Alphaproteobacteria</taxon>
        <taxon>Hyphomicrobiales</taxon>
        <taxon>Brucellaceae</taxon>
        <taxon>Brucella/Ochrobactrum group</taxon>
        <taxon>Brucella</taxon>
    </lineage>
</organism>
<evidence type="ECO:0000313" key="1">
    <source>
        <dbReference type="EMBL" id="MDR6433589.1"/>
    </source>
</evidence>